<dbReference type="PROSITE" id="PS50053">
    <property type="entry name" value="UBIQUITIN_2"/>
    <property type="match status" value="1"/>
</dbReference>
<name>A0A8H6HH47_9AGAR</name>
<dbReference type="Pfam" id="PF00240">
    <property type="entry name" value="ubiquitin"/>
    <property type="match status" value="1"/>
</dbReference>
<proteinExistence type="predicted"/>
<comment type="caution">
    <text evidence="2">The sequence shown here is derived from an EMBL/GenBank/DDBJ whole genome shotgun (WGS) entry which is preliminary data.</text>
</comment>
<dbReference type="PRINTS" id="PR00348">
    <property type="entry name" value="UBIQUITIN"/>
</dbReference>
<organism evidence="2 3">
    <name type="scientific">Ephemerocybe angulata</name>
    <dbReference type="NCBI Taxonomy" id="980116"/>
    <lineage>
        <taxon>Eukaryota</taxon>
        <taxon>Fungi</taxon>
        <taxon>Dikarya</taxon>
        <taxon>Basidiomycota</taxon>
        <taxon>Agaricomycotina</taxon>
        <taxon>Agaricomycetes</taxon>
        <taxon>Agaricomycetidae</taxon>
        <taxon>Agaricales</taxon>
        <taxon>Agaricineae</taxon>
        <taxon>Psathyrellaceae</taxon>
        <taxon>Ephemerocybe</taxon>
    </lineage>
</organism>
<protein>
    <submittedName>
        <fullName evidence="2">Ubiquitin</fullName>
    </submittedName>
</protein>
<dbReference type="AlphaFoldDB" id="A0A8H6HH47"/>
<accession>A0A8H6HH47</accession>
<feature type="non-terminal residue" evidence="2">
    <location>
        <position position="50"/>
    </location>
</feature>
<dbReference type="InterPro" id="IPR000626">
    <property type="entry name" value="Ubiquitin-like_dom"/>
</dbReference>
<evidence type="ECO:0000313" key="2">
    <source>
        <dbReference type="EMBL" id="KAF6745666.1"/>
    </source>
</evidence>
<evidence type="ECO:0000313" key="3">
    <source>
        <dbReference type="Proteomes" id="UP000521943"/>
    </source>
</evidence>
<dbReference type="Gene3D" id="3.10.20.90">
    <property type="entry name" value="Phosphatidylinositol 3-kinase Catalytic Subunit, Chain A, domain 1"/>
    <property type="match status" value="1"/>
</dbReference>
<keyword evidence="3" id="KW-1185">Reference proteome</keyword>
<reference evidence="2 3" key="1">
    <citation type="submission" date="2020-07" db="EMBL/GenBank/DDBJ databases">
        <title>Comparative genomics of pyrophilous fungi reveals a link between fire events and developmental genes.</title>
        <authorList>
            <consortium name="DOE Joint Genome Institute"/>
            <person name="Steindorff A.S."/>
            <person name="Carver A."/>
            <person name="Calhoun S."/>
            <person name="Stillman K."/>
            <person name="Liu H."/>
            <person name="Lipzen A."/>
            <person name="Pangilinan J."/>
            <person name="Labutti K."/>
            <person name="Bruns T.D."/>
            <person name="Grigoriev I.V."/>
        </authorList>
    </citation>
    <scope>NUCLEOTIDE SEQUENCE [LARGE SCALE GENOMIC DNA]</scope>
    <source>
        <strain evidence="2 3">CBS 144469</strain>
    </source>
</reference>
<sequence length="50" mass="5597">GKRITIPCKFSETIDLIQGKVQDTEGVPPDRQRLVYAGLVLQDEYALGQH</sequence>
<dbReference type="InterPro" id="IPR019956">
    <property type="entry name" value="Ubiquitin_dom"/>
</dbReference>
<gene>
    <name evidence="2" type="ORF">DFP72DRAFT_766070</name>
</gene>
<dbReference type="InterPro" id="IPR029071">
    <property type="entry name" value="Ubiquitin-like_domsf"/>
</dbReference>
<dbReference type="Proteomes" id="UP000521943">
    <property type="component" value="Unassembled WGS sequence"/>
</dbReference>
<dbReference type="SUPFAM" id="SSF54236">
    <property type="entry name" value="Ubiquitin-like"/>
    <property type="match status" value="1"/>
</dbReference>
<feature type="non-terminal residue" evidence="2">
    <location>
        <position position="1"/>
    </location>
</feature>
<dbReference type="EMBL" id="JACGCI010000103">
    <property type="protein sequence ID" value="KAF6745666.1"/>
    <property type="molecule type" value="Genomic_DNA"/>
</dbReference>
<evidence type="ECO:0000259" key="1">
    <source>
        <dbReference type="PROSITE" id="PS50053"/>
    </source>
</evidence>
<feature type="domain" description="Ubiquitin-like" evidence="1">
    <location>
        <begin position="1"/>
        <end position="50"/>
    </location>
</feature>
<dbReference type="OrthoDB" id="428577at2759"/>